<organism evidence="8 9">
    <name type="scientific">Litorilituus sediminis</name>
    <dbReference type="NCBI Taxonomy" id="718192"/>
    <lineage>
        <taxon>Bacteria</taxon>
        <taxon>Pseudomonadati</taxon>
        <taxon>Pseudomonadota</taxon>
        <taxon>Gammaproteobacteria</taxon>
        <taxon>Alteromonadales</taxon>
        <taxon>Colwelliaceae</taxon>
        <taxon>Litorilituus</taxon>
    </lineage>
</organism>
<evidence type="ECO:0000256" key="5">
    <source>
        <dbReference type="SAM" id="Phobius"/>
    </source>
</evidence>
<dbReference type="Proteomes" id="UP000290244">
    <property type="component" value="Chromosome"/>
</dbReference>
<dbReference type="SUPFAM" id="SSF58104">
    <property type="entry name" value="Methyl-accepting chemotaxis protein (MCP) signaling domain"/>
    <property type="match status" value="1"/>
</dbReference>
<dbReference type="GO" id="GO:0006935">
    <property type="term" value="P:chemotaxis"/>
    <property type="evidence" value="ECO:0007669"/>
    <property type="project" value="UniProtKB-ARBA"/>
</dbReference>
<dbReference type="CDD" id="cd11386">
    <property type="entry name" value="MCP_signal"/>
    <property type="match status" value="1"/>
</dbReference>
<dbReference type="RefSeq" id="WP_130599952.1">
    <property type="nucleotide sequence ID" value="NZ_CP034759.1"/>
</dbReference>
<keyword evidence="2 4" id="KW-0807">Transducer</keyword>
<evidence type="ECO:0000259" key="7">
    <source>
        <dbReference type="PROSITE" id="PS50885"/>
    </source>
</evidence>
<dbReference type="Gene3D" id="1.10.287.950">
    <property type="entry name" value="Methyl-accepting chemotaxis protein"/>
    <property type="match status" value="1"/>
</dbReference>
<keyword evidence="5" id="KW-0472">Membrane</keyword>
<dbReference type="PANTHER" id="PTHR32089">
    <property type="entry name" value="METHYL-ACCEPTING CHEMOTAXIS PROTEIN MCPB"/>
    <property type="match status" value="1"/>
</dbReference>
<sequence length="671" mass="75410">MQFIRSSLIRQFIFGIVAALISLSFLSALFQINKVDSQSEQALQLEVNRMLNQLQDKISNMLFSRNNQLDAIFTHPNTIAGIESIQQRGIAPEDHPKLVPVTKYFRDLMKLDPSVVNLFFTTTATWEYYDQERKAEDPDYYINQRPFWQEFLSQMNHYVNDPYRDNDGKFLMTFRSPIYNEKKELIGTAGLDLDLEQVNQELAALQSIYSGLEVFVVSDSGLMVNFPMMKSQMEKMGVDVLDTAKIDEVYQSFGANGFATLWQNLKNNQQMQHQLNFNNQEYQVFMRKYQRDVPEVHWNIAVMIPTQAINAPVSSAIWDNILSIVLFTGVLGVFVWLFTRWQFKPIASIQEAMQDISQGSADLTQRINMKRQDELGQLAHAFNAFVEKIQLMVKDSSQLATQFSQDAKAALADTQDTKLLIEQQKNQLVNVASASVEMDQTTEHVAKRTEEISHISSSTRDGVAAGVSKIEQSSEQMASLAQQTQSAAQVVAQLEQETNSIGEVVEVIRGIAEQTNLLALNAAIEAARAGEQGRGFAVVADEVRSLASRTQESTTHIHEIVAKLQTSAQNAVAEMNNSQQEAEQGKEFTLAIIPTFQEILGAMTDLETHMVDIASTISEQSATAAEMNRLIVDVDEIATETVSKSDHLTDKIHDTEDKSEALVANLTRFKF</sequence>
<evidence type="ECO:0000259" key="6">
    <source>
        <dbReference type="PROSITE" id="PS50111"/>
    </source>
</evidence>
<proteinExistence type="inferred from homology"/>
<dbReference type="KEGG" id="lsd:EMK97_04900"/>
<reference evidence="8 9" key="1">
    <citation type="submission" date="2018-12" db="EMBL/GenBank/DDBJ databases">
        <title>Complete genome of Litorilituus sediminis.</title>
        <authorList>
            <person name="Liu A."/>
            <person name="Rong J."/>
        </authorList>
    </citation>
    <scope>NUCLEOTIDE SEQUENCE [LARGE SCALE GENOMIC DNA]</scope>
    <source>
        <strain evidence="8 9">JCM 17549</strain>
    </source>
</reference>
<dbReference type="InterPro" id="IPR003660">
    <property type="entry name" value="HAMP_dom"/>
</dbReference>
<accession>A0A4P6P6P4</accession>
<feature type="domain" description="HAMP" evidence="7">
    <location>
        <begin position="340"/>
        <end position="394"/>
    </location>
</feature>
<dbReference type="EMBL" id="CP034759">
    <property type="protein sequence ID" value="QBG35102.1"/>
    <property type="molecule type" value="Genomic_DNA"/>
</dbReference>
<dbReference type="PANTHER" id="PTHR32089:SF112">
    <property type="entry name" value="LYSOZYME-LIKE PROTEIN-RELATED"/>
    <property type="match status" value="1"/>
</dbReference>
<comment type="subcellular location">
    <subcellularLocation>
        <location evidence="1">Membrane</location>
    </subcellularLocation>
</comment>
<evidence type="ECO:0000256" key="4">
    <source>
        <dbReference type="PROSITE-ProRule" id="PRU00284"/>
    </source>
</evidence>
<dbReference type="Pfam" id="PF22673">
    <property type="entry name" value="MCP-like_PDC_1"/>
    <property type="match status" value="1"/>
</dbReference>
<keyword evidence="5" id="KW-1133">Transmembrane helix</keyword>
<dbReference type="FunFam" id="1.10.287.950:FF:000001">
    <property type="entry name" value="Methyl-accepting chemotaxis sensory transducer"/>
    <property type="match status" value="1"/>
</dbReference>
<name>A0A4P6P6P4_9GAMM</name>
<dbReference type="PROSITE" id="PS50885">
    <property type="entry name" value="HAMP"/>
    <property type="match status" value="1"/>
</dbReference>
<dbReference type="GO" id="GO:0007165">
    <property type="term" value="P:signal transduction"/>
    <property type="evidence" value="ECO:0007669"/>
    <property type="project" value="UniProtKB-KW"/>
</dbReference>
<dbReference type="CDD" id="cd06225">
    <property type="entry name" value="HAMP"/>
    <property type="match status" value="1"/>
</dbReference>
<keyword evidence="5" id="KW-0812">Transmembrane</keyword>
<gene>
    <name evidence="8" type="ORF">EMK97_04900</name>
</gene>
<feature type="domain" description="Methyl-accepting transducer" evidence="6">
    <location>
        <begin position="399"/>
        <end position="635"/>
    </location>
</feature>
<dbReference type="SMART" id="SM00304">
    <property type="entry name" value="HAMP"/>
    <property type="match status" value="1"/>
</dbReference>
<protein>
    <submittedName>
        <fullName evidence="8">Methyl-accepting chemotaxis protein</fullName>
    </submittedName>
</protein>
<dbReference type="Pfam" id="PF00015">
    <property type="entry name" value="MCPsignal"/>
    <property type="match status" value="1"/>
</dbReference>
<evidence type="ECO:0000256" key="1">
    <source>
        <dbReference type="ARBA" id="ARBA00004370"/>
    </source>
</evidence>
<evidence type="ECO:0000313" key="9">
    <source>
        <dbReference type="Proteomes" id="UP000290244"/>
    </source>
</evidence>
<feature type="transmembrane region" description="Helical" evidence="5">
    <location>
        <begin position="317"/>
        <end position="338"/>
    </location>
</feature>
<dbReference type="InterPro" id="IPR004089">
    <property type="entry name" value="MCPsignal_dom"/>
</dbReference>
<dbReference type="GO" id="GO:0016020">
    <property type="term" value="C:membrane"/>
    <property type="evidence" value="ECO:0007669"/>
    <property type="project" value="UniProtKB-SubCell"/>
</dbReference>
<dbReference type="AlphaFoldDB" id="A0A4P6P6P4"/>
<dbReference type="OrthoDB" id="5800769at2"/>
<dbReference type="PROSITE" id="PS50111">
    <property type="entry name" value="CHEMOTAXIS_TRANSDUC_2"/>
    <property type="match status" value="1"/>
</dbReference>
<evidence type="ECO:0000256" key="3">
    <source>
        <dbReference type="ARBA" id="ARBA00029447"/>
    </source>
</evidence>
<feature type="transmembrane region" description="Helical" evidence="5">
    <location>
        <begin position="12"/>
        <end position="32"/>
    </location>
</feature>
<keyword evidence="9" id="KW-1185">Reference proteome</keyword>
<dbReference type="Pfam" id="PF00672">
    <property type="entry name" value="HAMP"/>
    <property type="match status" value="1"/>
</dbReference>
<evidence type="ECO:0000256" key="2">
    <source>
        <dbReference type="ARBA" id="ARBA00023224"/>
    </source>
</evidence>
<dbReference type="SMART" id="SM00283">
    <property type="entry name" value="MA"/>
    <property type="match status" value="1"/>
</dbReference>
<dbReference type="Gene3D" id="3.30.450.20">
    <property type="entry name" value="PAS domain"/>
    <property type="match status" value="2"/>
</dbReference>
<comment type="similarity">
    <text evidence="3">Belongs to the methyl-accepting chemotaxis (MCP) protein family.</text>
</comment>
<evidence type="ECO:0000313" key="8">
    <source>
        <dbReference type="EMBL" id="QBG35102.1"/>
    </source>
</evidence>